<keyword evidence="3" id="KW-1185">Reference proteome</keyword>
<dbReference type="OrthoDB" id="5398515at2759"/>
<name>A0A8H7J597_9PLEO</name>
<feature type="region of interest" description="Disordered" evidence="1">
    <location>
        <begin position="1"/>
        <end position="95"/>
    </location>
</feature>
<feature type="compositionally biased region" description="Basic and acidic residues" evidence="1">
    <location>
        <begin position="407"/>
        <end position="417"/>
    </location>
</feature>
<feature type="compositionally biased region" description="Polar residues" evidence="1">
    <location>
        <begin position="418"/>
        <end position="427"/>
    </location>
</feature>
<feature type="compositionally biased region" description="Basic residues" evidence="1">
    <location>
        <begin position="85"/>
        <end position="94"/>
    </location>
</feature>
<evidence type="ECO:0000313" key="3">
    <source>
        <dbReference type="Proteomes" id="UP000651452"/>
    </source>
</evidence>
<proteinExistence type="predicted"/>
<reference evidence="2" key="1">
    <citation type="submission" date="2018-12" db="EMBL/GenBank/DDBJ databases">
        <authorList>
            <person name="Syme R.A."/>
            <person name="Farfan-Caceres L."/>
            <person name="Lichtenzveig J."/>
        </authorList>
    </citation>
    <scope>NUCLEOTIDE SEQUENCE</scope>
    <source>
        <strain evidence="2">Al4</strain>
    </source>
</reference>
<feature type="compositionally biased region" description="Acidic residues" evidence="1">
    <location>
        <begin position="325"/>
        <end position="337"/>
    </location>
</feature>
<organism evidence="2 3">
    <name type="scientific">Ascochyta lentis</name>
    <dbReference type="NCBI Taxonomy" id="205686"/>
    <lineage>
        <taxon>Eukaryota</taxon>
        <taxon>Fungi</taxon>
        <taxon>Dikarya</taxon>
        <taxon>Ascomycota</taxon>
        <taxon>Pezizomycotina</taxon>
        <taxon>Dothideomycetes</taxon>
        <taxon>Pleosporomycetidae</taxon>
        <taxon>Pleosporales</taxon>
        <taxon>Pleosporineae</taxon>
        <taxon>Didymellaceae</taxon>
        <taxon>Ascochyta</taxon>
    </lineage>
</organism>
<feature type="region of interest" description="Disordered" evidence="1">
    <location>
        <begin position="292"/>
        <end position="427"/>
    </location>
</feature>
<sequence length="427" mass="47441">MNRTPSPPRRVHTPPAPLHGDNWEPFSPRRSSRVAAQRRLHLEQTDTARTPRTRRDLTPTASSRKTVARPSQLTLSPPSSPTSPPKHRTPHSTRRTLFPTADALDSDSDHPPLTSGRRFLASMAPGMLPTPAKTPRKRALLAEDSLQPTARVLFPSRPATIDEVTPRKARRTIKNAYSLESFEQGGESSDKITIFTDSKERVPTADEDEENPFVTRKGRGKAKAKAKATPQKSRKVDARTADMEEAVDREEGMIYLFRGRKLFRKFHDGPPSDAPTEEDVEASGDDLPLLRQAGHEARRPLTRSSIKPKLLFQEEIKQKQLENGEVSDEDEEEEAPTDIEAHIATPSRRKGKAVMHIAASLQEATPPPTVRKPKREISFDSWMRVKSSHSSGSSSRGAKRSGSPLVRDVDKKARSEHSASSLSTDSL</sequence>
<dbReference type="AlphaFoldDB" id="A0A8H7J597"/>
<feature type="compositionally biased region" description="Basic residues" evidence="1">
    <location>
        <begin position="30"/>
        <end position="39"/>
    </location>
</feature>
<reference evidence="2" key="2">
    <citation type="submission" date="2020-09" db="EMBL/GenBank/DDBJ databases">
        <title>Reference genome assembly for Australian Ascochyta lentis isolate Al4.</title>
        <authorList>
            <person name="Lee R.C."/>
            <person name="Farfan-Caceres L.M."/>
            <person name="Debler J.W."/>
            <person name="Williams A.H."/>
            <person name="Henares B.M."/>
        </authorList>
    </citation>
    <scope>NUCLEOTIDE SEQUENCE</scope>
    <source>
        <strain evidence="2">Al4</strain>
    </source>
</reference>
<evidence type="ECO:0000256" key="1">
    <source>
        <dbReference type="SAM" id="MobiDB-lite"/>
    </source>
</evidence>
<dbReference type="Proteomes" id="UP000651452">
    <property type="component" value="Unassembled WGS sequence"/>
</dbReference>
<feature type="compositionally biased region" description="Basic and acidic residues" evidence="1">
    <location>
        <begin position="312"/>
        <end position="322"/>
    </location>
</feature>
<gene>
    <name evidence="2" type="ORF">EKO04_004745</name>
</gene>
<feature type="compositionally biased region" description="Low complexity" evidence="1">
    <location>
        <begin position="388"/>
        <end position="403"/>
    </location>
</feature>
<comment type="caution">
    <text evidence="2">The sequence shown here is derived from an EMBL/GenBank/DDBJ whole genome shotgun (WGS) entry which is preliminary data.</text>
</comment>
<dbReference type="EMBL" id="RZGK01000008">
    <property type="protein sequence ID" value="KAF9697139.1"/>
    <property type="molecule type" value="Genomic_DNA"/>
</dbReference>
<feature type="compositionally biased region" description="Basic residues" evidence="1">
    <location>
        <begin position="216"/>
        <end position="226"/>
    </location>
</feature>
<evidence type="ECO:0000313" key="2">
    <source>
        <dbReference type="EMBL" id="KAF9697139.1"/>
    </source>
</evidence>
<feature type="region of interest" description="Disordered" evidence="1">
    <location>
        <begin position="201"/>
        <end position="241"/>
    </location>
</feature>
<accession>A0A8H7J597</accession>
<protein>
    <submittedName>
        <fullName evidence="2">Uncharacterized protein</fullName>
    </submittedName>
</protein>